<proteinExistence type="predicted"/>
<dbReference type="AlphaFoldDB" id="A0A822MYQ5"/>
<accession>A0A822MYQ5</accession>
<sequence length="180" mass="20572">MVEILEQIKNSHPDMIWIDGKDGSGKSCLANQLGEQLEIPVLSVDDFLVRQQGFYVSSVKFDQLRDTIVQASKPVIIEGVCLLKVRENLGIEGGLDIYVKRMSPMGYWADADECDLEVPPNEFIQSQLETLERAATIDFMGIESSREPIEFPPLDRELIEYHYSYQPHKKSDITYCRIDE</sequence>
<dbReference type="EMBL" id="CCJV01000081">
    <property type="protein sequence ID" value="CDT26540.1"/>
    <property type="molecule type" value="Genomic_DNA"/>
</dbReference>
<dbReference type="Gene3D" id="3.40.50.300">
    <property type="entry name" value="P-loop containing nucleotide triphosphate hydrolases"/>
    <property type="match status" value="1"/>
</dbReference>
<dbReference type="CDD" id="cd02019">
    <property type="entry name" value="NK"/>
    <property type="match status" value="1"/>
</dbReference>
<name>A0A822MYQ5_9VIBR</name>
<evidence type="ECO:0000313" key="2">
    <source>
        <dbReference type="Proteomes" id="UP000049495"/>
    </source>
</evidence>
<comment type="caution">
    <text evidence="1">The sequence shown here is derived from an EMBL/GenBank/DDBJ whole genome shotgun (WGS) entry which is preliminary data.</text>
</comment>
<gene>
    <name evidence="1" type="ORF">VCR5J5_220007</name>
</gene>
<protein>
    <recommendedName>
        <fullName evidence="3">(d)CMP kinase</fullName>
    </recommendedName>
</protein>
<dbReference type="RefSeq" id="WP_055319293.1">
    <property type="nucleotide sequence ID" value="NZ_CAWQCV010000009.1"/>
</dbReference>
<dbReference type="Proteomes" id="UP000049495">
    <property type="component" value="Unassembled WGS sequence"/>
</dbReference>
<dbReference type="SUPFAM" id="SSF52540">
    <property type="entry name" value="P-loop containing nucleoside triphosphate hydrolases"/>
    <property type="match status" value="1"/>
</dbReference>
<dbReference type="InterPro" id="IPR027417">
    <property type="entry name" value="P-loop_NTPase"/>
</dbReference>
<evidence type="ECO:0000313" key="1">
    <source>
        <dbReference type="EMBL" id="CDT26540.1"/>
    </source>
</evidence>
<evidence type="ECO:0008006" key="3">
    <source>
        <dbReference type="Google" id="ProtNLM"/>
    </source>
</evidence>
<organism evidence="1 2">
    <name type="scientific">Vibrio crassostreae</name>
    <dbReference type="NCBI Taxonomy" id="246167"/>
    <lineage>
        <taxon>Bacteria</taxon>
        <taxon>Pseudomonadati</taxon>
        <taxon>Pseudomonadota</taxon>
        <taxon>Gammaproteobacteria</taxon>
        <taxon>Vibrionales</taxon>
        <taxon>Vibrionaceae</taxon>
        <taxon>Vibrio</taxon>
    </lineage>
</organism>
<reference evidence="2" key="1">
    <citation type="submission" date="2014-06" db="EMBL/GenBank/DDBJ databases">
        <authorList>
            <person name="Le Roux Frederique"/>
        </authorList>
    </citation>
    <scope>NUCLEOTIDE SEQUENCE [LARGE SCALE GENOMIC DNA]</scope>
    <source>
        <strain evidence="2">J5-5</strain>
    </source>
</reference>